<evidence type="ECO:0000256" key="1">
    <source>
        <dbReference type="SAM" id="MobiDB-lite"/>
    </source>
</evidence>
<feature type="compositionally biased region" description="Low complexity" evidence="1">
    <location>
        <begin position="265"/>
        <end position="280"/>
    </location>
</feature>
<reference evidence="2 3" key="1">
    <citation type="submission" date="2024-02" db="EMBL/GenBank/DDBJ databases">
        <title>A chromosome-level genome assembly of Drosophila madeirensis, a fruit fly species endemic to Madeira island.</title>
        <authorList>
            <person name="Tomihara K."/>
            <person name="Llopart A."/>
            <person name="Yamamoto D."/>
        </authorList>
    </citation>
    <scope>NUCLEOTIDE SEQUENCE [LARGE SCALE GENOMIC DNA]</scope>
    <source>
        <strain evidence="2 3">RF1</strain>
    </source>
</reference>
<keyword evidence="3" id="KW-1185">Reference proteome</keyword>
<organism evidence="2 3">
    <name type="scientific">Drosophila madeirensis</name>
    <name type="common">Fruit fly</name>
    <dbReference type="NCBI Taxonomy" id="30013"/>
    <lineage>
        <taxon>Eukaryota</taxon>
        <taxon>Metazoa</taxon>
        <taxon>Ecdysozoa</taxon>
        <taxon>Arthropoda</taxon>
        <taxon>Hexapoda</taxon>
        <taxon>Insecta</taxon>
        <taxon>Pterygota</taxon>
        <taxon>Neoptera</taxon>
        <taxon>Endopterygota</taxon>
        <taxon>Diptera</taxon>
        <taxon>Brachycera</taxon>
        <taxon>Muscomorpha</taxon>
        <taxon>Ephydroidea</taxon>
        <taxon>Drosophilidae</taxon>
        <taxon>Drosophila</taxon>
        <taxon>Sophophora</taxon>
    </lineage>
</organism>
<feature type="compositionally biased region" description="Low complexity" evidence="1">
    <location>
        <begin position="373"/>
        <end position="394"/>
    </location>
</feature>
<feature type="compositionally biased region" description="Low complexity" evidence="1">
    <location>
        <begin position="537"/>
        <end position="547"/>
    </location>
</feature>
<sequence>MDALRLRGSQFNRYGGNSGSGGSNPNTPQPPQVHGKPEPLIVVEESNLPEELEDSSETTFSNRASLDIDSPVNPYLLSPWRDPREARKHSLPSQQVTDGITASQVRRLSERGGEGSGPSPKEAAFLATLSQAPAPSGRRHSVVTISKVPTTLFGRSRRESVAAYPSSNGSSRVLNSRRESNTGPPSTDPIGSIHNLQLDIMDDIYLQSRKARLKLWTSSNEKVCEVQTVDEAGTAAPGRRYTNRRFSECPQPQPASSFRRASEYPQPQAQPQTQTQTHGQAHGHGQGHASSSQMSISPQPPSSARASTRRKKSGSGVGLLGSRTDIAGIFSSLTSSAMDMHRSEPEGSSSASASSSAATAGSSPFLSQTFQNAARGRATSATPTPTANTGGQAAVASSSSLLDPNAGRSTRSNSFDVSILNNAKQLVTEAQDNSSAAISGWFGKPASRTQPMARKKSVRSKSTAMALSKDMLDRLQKKDPLGGDSGKPKLKPRSKQKSWADTTKANIVDATMLGTAIEGFLRKGSNAGMPGAGSSGGPSTSSAARGAVPKESNSATGSPAGARRSRPSVGSGAQSQAGRAMRSTLNWFSKGEEDDSKDTCDASLCSTLKDLFVK</sequence>
<gene>
    <name evidence="2" type="ORF">DMAD_00155</name>
</gene>
<feature type="region of interest" description="Disordered" evidence="1">
    <location>
        <begin position="235"/>
        <end position="321"/>
    </location>
</feature>
<feature type="compositionally biased region" description="Low complexity" evidence="1">
    <location>
        <begin position="346"/>
        <end position="364"/>
    </location>
</feature>
<dbReference type="Proteomes" id="UP001500889">
    <property type="component" value="Chromosome A"/>
</dbReference>
<feature type="compositionally biased region" description="Low complexity" evidence="1">
    <location>
        <begin position="287"/>
        <end position="306"/>
    </location>
</feature>
<dbReference type="EMBL" id="AP029266">
    <property type="protein sequence ID" value="BFG00075.1"/>
    <property type="molecule type" value="Genomic_DNA"/>
</dbReference>
<feature type="region of interest" description="Disordered" evidence="1">
    <location>
        <begin position="1"/>
        <end position="123"/>
    </location>
</feature>
<feature type="compositionally biased region" description="Basic and acidic residues" evidence="1">
    <location>
        <begin position="470"/>
        <end position="481"/>
    </location>
</feature>
<proteinExistence type="predicted"/>
<feature type="compositionally biased region" description="Polar residues" evidence="1">
    <location>
        <begin position="91"/>
        <end position="104"/>
    </location>
</feature>
<feature type="region of interest" description="Disordered" evidence="1">
    <location>
        <begin position="158"/>
        <end position="193"/>
    </location>
</feature>
<feature type="compositionally biased region" description="Acidic residues" evidence="1">
    <location>
        <begin position="47"/>
        <end position="56"/>
    </location>
</feature>
<evidence type="ECO:0000313" key="3">
    <source>
        <dbReference type="Proteomes" id="UP001500889"/>
    </source>
</evidence>
<feature type="compositionally biased region" description="Polar residues" evidence="1">
    <location>
        <begin position="571"/>
        <end position="587"/>
    </location>
</feature>
<feature type="region of interest" description="Disordered" evidence="1">
    <location>
        <begin position="337"/>
        <end position="413"/>
    </location>
</feature>
<feature type="compositionally biased region" description="Polar residues" evidence="1">
    <location>
        <begin position="395"/>
        <end position="413"/>
    </location>
</feature>
<feature type="region of interest" description="Disordered" evidence="1">
    <location>
        <begin position="528"/>
        <end position="600"/>
    </location>
</feature>
<accession>A0AAU9FWS3</accession>
<feature type="compositionally biased region" description="Polar residues" evidence="1">
    <location>
        <begin position="165"/>
        <end position="174"/>
    </location>
</feature>
<feature type="region of interest" description="Disordered" evidence="1">
    <location>
        <begin position="434"/>
        <end position="502"/>
    </location>
</feature>
<protein>
    <submittedName>
        <fullName evidence="2">Ataxin-2</fullName>
    </submittedName>
</protein>
<dbReference type="AlphaFoldDB" id="A0AAU9FWS3"/>
<evidence type="ECO:0000313" key="2">
    <source>
        <dbReference type="EMBL" id="BFG00075.1"/>
    </source>
</evidence>
<name>A0AAU9FWS3_DROMD</name>